<protein>
    <submittedName>
        <fullName evidence="4">Unnamed protein product</fullName>
    </submittedName>
</protein>
<dbReference type="EMBL" id="BSXW01000355">
    <property type="protein sequence ID" value="GMF19753.1"/>
    <property type="molecule type" value="Genomic_DNA"/>
</dbReference>
<dbReference type="Gene3D" id="1.25.40.20">
    <property type="entry name" value="Ankyrin repeat-containing domain"/>
    <property type="match status" value="1"/>
</dbReference>
<dbReference type="AlphaFoldDB" id="A0A9W6TTJ7"/>
<keyword evidence="1" id="KW-0677">Repeat</keyword>
<dbReference type="InterPro" id="IPR036770">
    <property type="entry name" value="Ankyrin_rpt-contain_sf"/>
</dbReference>
<keyword evidence="2" id="KW-0040">ANK repeat</keyword>
<dbReference type="SMART" id="SM00248">
    <property type="entry name" value="ANK"/>
    <property type="match status" value="3"/>
</dbReference>
<organism evidence="4 5">
    <name type="scientific">Phytophthora lilii</name>
    <dbReference type="NCBI Taxonomy" id="2077276"/>
    <lineage>
        <taxon>Eukaryota</taxon>
        <taxon>Sar</taxon>
        <taxon>Stramenopiles</taxon>
        <taxon>Oomycota</taxon>
        <taxon>Peronosporomycetes</taxon>
        <taxon>Peronosporales</taxon>
        <taxon>Peronosporaceae</taxon>
        <taxon>Phytophthora</taxon>
    </lineage>
</organism>
<reference evidence="4" key="1">
    <citation type="submission" date="2023-04" db="EMBL/GenBank/DDBJ databases">
        <title>Phytophthora lilii NBRC 32176.</title>
        <authorList>
            <person name="Ichikawa N."/>
            <person name="Sato H."/>
            <person name="Tonouchi N."/>
        </authorList>
    </citation>
    <scope>NUCLEOTIDE SEQUENCE</scope>
    <source>
        <strain evidence="4">NBRC 32176</strain>
    </source>
</reference>
<keyword evidence="5" id="KW-1185">Reference proteome</keyword>
<dbReference type="InterPro" id="IPR002110">
    <property type="entry name" value="Ankyrin_rpt"/>
</dbReference>
<proteinExistence type="predicted"/>
<dbReference type="Pfam" id="PF12796">
    <property type="entry name" value="Ank_2"/>
    <property type="match status" value="1"/>
</dbReference>
<feature type="region of interest" description="Disordered" evidence="3">
    <location>
        <begin position="113"/>
        <end position="135"/>
    </location>
</feature>
<dbReference type="PANTHER" id="PTHR24198:SF165">
    <property type="entry name" value="ANKYRIN REPEAT-CONTAINING PROTEIN-RELATED"/>
    <property type="match status" value="1"/>
</dbReference>
<accession>A0A9W6TTJ7</accession>
<evidence type="ECO:0000256" key="3">
    <source>
        <dbReference type="SAM" id="MobiDB-lite"/>
    </source>
</evidence>
<dbReference type="OrthoDB" id="167638at2759"/>
<comment type="caution">
    <text evidence="4">The sequence shown here is derived from an EMBL/GenBank/DDBJ whole genome shotgun (WGS) entry which is preliminary data.</text>
</comment>
<gene>
    <name evidence="4" type="ORF">Plil01_000758100</name>
</gene>
<feature type="compositionally biased region" description="Low complexity" evidence="3">
    <location>
        <begin position="113"/>
        <end position="130"/>
    </location>
</feature>
<name>A0A9W6TTJ7_9STRA</name>
<feature type="region of interest" description="Disordered" evidence="3">
    <location>
        <begin position="410"/>
        <end position="468"/>
    </location>
</feature>
<dbReference type="Proteomes" id="UP001165083">
    <property type="component" value="Unassembled WGS sequence"/>
</dbReference>
<evidence type="ECO:0000256" key="1">
    <source>
        <dbReference type="ARBA" id="ARBA00022737"/>
    </source>
</evidence>
<evidence type="ECO:0000256" key="2">
    <source>
        <dbReference type="ARBA" id="ARBA00023043"/>
    </source>
</evidence>
<dbReference type="PANTHER" id="PTHR24198">
    <property type="entry name" value="ANKYRIN REPEAT AND PROTEIN KINASE DOMAIN-CONTAINING PROTEIN"/>
    <property type="match status" value="1"/>
</dbReference>
<evidence type="ECO:0000313" key="4">
    <source>
        <dbReference type="EMBL" id="GMF19753.1"/>
    </source>
</evidence>
<evidence type="ECO:0000313" key="5">
    <source>
        <dbReference type="Proteomes" id="UP001165083"/>
    </source>
</evidence>
<dbReference type="SUPFAM" id="SSF48403">
    <property type="entry name" value="Ankyrin repeat"/>
    <property type="match status" value="1"/>
</dbReference>
<feature type="compositionally biased region" description="Acidic residues" evidence="3">
    <location>
        <begin position="427"/>
        <end position="436"/>
    </location>
</feature>
<sequence>MTKLRLRKAVTMGKPRQVAALLDEGTSPIWMEGETKTRGFRRRYSDGCQLNALLLACRSGDVEVLSLLLDAFFEEPQVLAHFSRAMYCLVIRHGHWKAFHRLQQRRVPMISLSSRSSTDSTSSPTSGSSSQPLAEAAIENSSSRLPIPIYVAAEHGRHHILAYLLDHYPHDWAQYTFEGHTLLSVATINGHYECVRVLLERQVATGRSLDASVAIARRHRQAHVLVLLTSYLPDFASDPEPVFKSYSPPTPSNTDNTSNGLACQPMQWPNQITRIRGRGSIAQTVSSEFDDDSRRSSMLAISSPINYNASTAADMRRVEDMRIRAEMERDQRQSGMMWLLDGREPVEDMQRRVDPYGLSADGFAVLRSARDTAPSSNSSYSFSYQEDESWYAVKPSDKNRQHDDLLPGEEAEEDNSYESMFSAHEEEVNDNPEDELPPLSQENPKPVPAPRLSSIARSTRSRKLISVRSRGFQQHRLLAAIEEHPSGETEG</sequence>